<evidence type="ECO:0000313" key="2">
    <source>
        <dbReference type="EMBL" id="SEA16090.1"/>
    </source>
</evidence>
<reference evidence="2 3" key="1">
    <citation type="submission" date="2016-10" db="EMBL/GenBank/DDBJ databases">
        <authorList>
            <person name="de Groot N.N."/>
        </authorList>
    </citation>
    <scope>NUCLEOTIDE SEQUENCE [LARGE SCALE GENOMIC DNA]</scope>
    <source>
        <strain evidence="2 3">SR12</strain>
    </source>
</reference>
<proteinExistence type="predicted"/>
<sequence length="389" mass="43505">MDLKKPNINILNEDLMFLDRIDYYTSLWFKRHWRECGTFEFHLSEWVPGLELGQRIMLDADGERSGIIETIEFDDYDLKDITVSGRCLRSLLKARNILPTAAGYDTYNTNIEDIMHGLVDKNAANPTKAGRKYPNLVMAASGHRGGTTSYQSTYGVLMDELAKLSELSQIGTRVILDYAGKKLRFETVTGVDRTYNNTAGNGWAVFSQKFSNVEKRVLTQSIADYRNMAYVAGQGEEADREIVLLGDELTGYDRREVYVDARDIGKDSDVTLADRGKAKLAEYPKVSSYQASVDPSGYKTSWDLGDFVSILDTELGIQQDQQIISVKEAWEKDGATLEVEFGSPLKTIYQAIKRDTAVQTATTKGPPGTDGKTPTFHVGEDGHLYATYN</sequence>
<dbReference type="STRING" id="81409.SAMN04515656_104151"/>
<dbReference type="AlphaFoldDB" id="A0A1H3YXC7"/>
<dbReference type="Pfam" id="PF14594">
    <property type="entry name" value="Sipho_Gp37"/>
    <property type="match status" value="1"/>
</dbReference>
<dbReference type="InterPro" id="IPR029432">
    <property type="entry name" value="Gp28/Gp37-like_dom"/>
</dbReference>
<protein>
    <submittedName>
        <fullName evidence="2">Virus ReqiPepy6 Gp37-like protein</fullName>
    </submittedName>
</protein>
<dbReference type="OrthoDB" id="9255846at2"/>
<organism evidence="2 3">
    <name type="scientific">Eubacterium aggregans</name>
    <dbReference type="NCBI Taxonomy" id="81409"/>
    <lineage>
        <taxon>Bacteria</taxon>
        <taxon>Bacillati</taxon>
        <taxon>Bacillota</taxon>
        <taxon>Clostridia</taxon>
        <taxon>Eubacteriales</taxon>
        <taxon>Eubacteriaceae</taxon>
        <taxon>Eubacterium</taxon>
    </lineage>
</organism>
<evidence type="ECO:0000259" key="1">
    <source>
        <dbReference type="Pfam" id="PF14594"/>
    </source>
</evidence>
<keyword evidence="3" id="KW-1185">Reference proteome</keyword>
<feature type="domain" description="Gp28/Gp37-like" evidence="1">
    <location>
        <begin position="8"/>
        <end position="343"/>
    </location>
</feature>
<accession>A0A1H3YXC7</accession>
<name>A0A1H3YXC7_9FIRM</name>
<dbReference type="Proteomes" id="UP000199394">
    <property type="component" value="Unassembled WGS sequence"/>
</dbReference>
<gene>
    <name evidence="2" type="ORF">SAMN04515656_104151</name>
</gene>
<evidence type="ECO:0000313" key="3">
    <source>
        <dbReference type="Proteomes" id="UP000199394"/>
    </source>
</evidence>
<dbReference type="RefSeq" id="WP_090305303.1">
    <property type="nucleotide sequence ID" value="NZ_FNRK01000004.1"/>
</dbReference>
<dbReference type="EMBL" id="FNRK01000004">
    <property type="protein sequence ID" value="SEA16090.1"/>
    <property type="molecule type" value="Genomic_DNA"/>
</dbReference>